<protein>
    <submittedName>
        <fullName evidence="6">Aspartate aminotransferase family protein</fullName>
    </submittedName>
</protein>
<dbReference type="InterPro" id="IPR005814">
    <property type="entry name" value="Aminotrans_3"/>
</dbReference>
<proteinExistence type="inferred from homology"/>
<dbReference type="InterPro" id="IPR015421">
    <property type="entry name" value="PyrdxlP-dep_Trfase_major"/>
</dbReference>
<dbReference type="EMBL" id="JBITDC010000024">
    <property type="protein sequence ID" value="MFI5680930.1"/>
    <property type="molecule type" value="Genomic_DNA"/>
</dbReference>
<keyword evidence="3" id="KW-0808">Transferase</keyword>
<name>A0ABW7YEU1_STRCE</name>
<dbReference type="SUPFAM" id="SSF53383">
    <property type="entry name" value="PLP-dependent transferases"/>
    <property type="match status" value="1"/>
</dbReference>
<accession>A0ABW7YEU1</accession>
<dbReference type="PANTHER" id="PTHR11986:SF79">
    <property type="entry name" value="ACETYLORNITHINE AMINOTRANSFERASE, MITOCHONDRIAL"/>
    <property type="match status" value="1"/>
</dbReference>
<keyword evidence="7" id="KW-1185">Reference proteome</keyword>
<evidence type="ECO:0000313" key="7">
    <source>
        <dbReference type="Proteomes" id="UP001612415"/>
    </source>
</evidence>
<dbReference type="GO" id="GO:0008483">
    <property type="term" value="F:transaminase activity"/>
    <property type="evidence" value="ECO:0007669"/>
    <property type="project" value="UniProtKB-KW"/>
</dbReference>
<evidence type="ECO:0000256" key="5">
    <source>
        <dbReference type="RuleBase" id="RU003560"/>
    </source>
</evidence>
<dbReference type="Gene3D" id="3.90.1150.10">
    <property type="entry name" value="Aspartate Aminotransferase, domain 1"/>
    <property type="match status" value="1"/>
</dbReference>
<dbReference type="Pfam" id="PF00202">
    <property type="entry name" value="Aminotran_3"/>
    <property type="match status" value="1"/>
</dbReference>
<keyword evidence="4 5" id="KW-0663">Pyridoxal phosphate</keyword>
<comment type="cofactor">
    <cofactor evidence="1">
        <name>pyridoxal 5'-phosphate</name>
        <dbReference type="ChEBI" id="CHEBI:597326"/>
    </cofactor>
</comment>
<dbReference type="Proteomes" id="UP001612415">
    <property type="component" value="Unassembled WGS sequence"/>
</dbReference>
<keyword evidence="2 6" id="KW-0032">Aminotransferase</keyword>
<dbReference type="PANTHER" id="PTHR11986">
    <property type="entry name" value="AMINOTRANSFERASE CLASS III"/>
    <property type="match status" value="1"/>
</dbReference>
<organism evidence="6 7">
    <name type="scientific">Streptomyces cellulosae</name>
    <dbReference type="NCBI Taxonomy" id="1968"/>
    <lineage>
        <taxon>Bacteria</taxon>
        <taxon>Bacillati</taxon>
        <taxon>Actinomycetota</taxon>
        <taxon>Actinomycetes</taxon>
        <taxon>Kitasatosporales</taxon>
        <taxon>Streptomycetaceae</taxon>
        <taxon>Streptomyces</taxon>
    </lineage>
</organism>
<reference evidence="6 7" key="1">
    <citation type="submission" date="2024-10" db="EMBL/GenBank/DDBJ databases">
        <title>The Natural Products Discovery Center: Release of the First 8490 Sequenced Strains for Exploring Actinobacteria Biosynthetic Diversity.</title>
        <authorList>
            <person name="Kalkreuter E."/>
            <person name="Kautsar S.A."/>
            <person name="Yang D."/>
            <person name="Bader C.D."/>
            <person name="Teijaro C.N."/>
            <person name="Fluegel L."/>
            <person name="Davis C.M."/>
            <person name="Simpson J.R."/>
            <person name="Lauterbach L."/>
            <person name="Steele A.D."/>
            <person name="Gui C."/>
            <person name="Meng S."/>
            <person name="Li G."/>
            <person name="Viehrig K."/>
            <person name="Ye F."/>
            <person name="Su P."/>
            <person name="Kiefer A.F."/>
            <person name="Nichols A."/>
            <person name="Cepeda A.J."/>
            <person name="Yan W."/>
            <person name="Fan B."/>
            <person name="Jiang Y."/>
            <person name="Adhikari A."/>
            <person name="Zheng C.-J."/>
            <person name="Schuster L."/>
            <person name="Cowan T.M."/>
            <person name="Smanski M.J."/>
            <person name="Chevrette M.G."/>
            <person name="De Carvalho L.P.S."/>
            <person name="Shen B."/>
        </authorList>
    </citation>
    <scope>NUCLEOTIDE SEQUENCE [LARGE SCALE GENOMIC DNA]</scope>
    <source>
        <strain evidence="6 7">NPDC051599</strain>
    </source>
</reference>
<dbReference type="Gene3D" id="3.40.640.10">
    <property type="entry name" value="Type I PLP-dependent aspartate aminotransferase-like (Major domain)"/>
    <property type="match status" value="1"/>
</dbReference>
<sequence>MNTVLNPAAFPGVDDRQEILSTLGRHWNPTAALMMAAASRPVEHEGKNSEVIAEDGSRYLDLAGSYGVFLVGHGNPRVRDAVLDTLDSAPSVPPGAVHPATAELFALLATVLPESLDRYVLGCSGAEISETALRAVHLARPDRRKIVIAEGGYHGKTLGALTVLGQPNHRAPFEPLGSELITVPYGDAAAVRRALADRSVAAVFLEPVLGGAHLTVPPRGYVRDVADACAATGTLFVADEIQTCLGRTGKMFAVQHDGVVPDIMLFSKALTGGFIPVGVCALSSRVVADAERHPGFHPSLLAGSSSVSALSVAAAAAAVREVVDGDLAERAARLGPRLRDGLEAAWRRHPKHLLGAPGIGFMTGLRTRNPSVELLISMTMAGHGIHTGHSLNEQIDHPVLRFYPPLTISEEEIDRVLEALEATLTWLDRRPRRLTDSITWLLRRQYRLPAWLVLKLSHSTFQADW</sequence>
<dbReference type="InterPro" id="IPR015424">
    <property type="entry name" value="PyrdxlP-dep_Trfase"/>
</dbReference>
<evidence type="ECO:0000256" key="1">
    <source>
        <dbReference type="ARBA" id="ARBA00001933"/>
    </source>
</evidence>
<dbReference type="PIRSF" id="PIRSF000521">
    <property type="entry name" value="Transaminase_4ab_Lys_Orn"/>
    <property type="match status" value="1"/>
</dbReference>
<gene>
    <name evidence="6" type="ORF">ACIA8P_41075</name>
</gene>
<dbReference type="CDD" id="cd00610">
    <property type="entry name" value="OAT_like"/>
    <property type="match status" value="1"/>
</dbReference>
<evidence type="ECO:0000256" key="4">
    <source>
        <dbReference type="ARBA" id="ARBA00022898"/>
    </source>
</evidence>
<dbReference type="RefSeq" id="WP_398661291.1">
    <property type="nucleotide sequence ID" value="NZ_JBITDC010000024.1"/>
</dbReference>
<dbReference type="InterPro" id="IPR015422">
    <property type="entry name" value="PyrdxlP-dep_Trfase_small"/>
</dbReference>
<dbReference type="InterPro" id="IPR050103">
    <property type="entry name" value="Class-III_PLP-dep_AT"/>
</dbReference>
<comment type="caution">
    <text evidence="6">The sequence shown here is derived from an EMBL/GenBank/DDBJ whole genome shotgun (WGS) entry which is preliminary data.</text>
</comment>
<evidence type="ECO:0000313" key="6">
    <source>
        <dbReference type="EMBL" id="MFI5680930.1"/>
    </source>
</evidence>
<evidence type="ECO:0000256" key="2">
    <source>
        <dbReference type="ARBA" id="ARBA00022576"/>
    </source>
</evidence>
<comment type="similarity">
    <text evidence="5">Belongs to the class-III pyridoxal-phosphate-dependent aminotransferase family.</text>
</comment>
<evidence type="ECO:0000256" key="3">
    <source>
        <dbReference type="ARBA" id="ARBA00022679"/>
    </source>
</evidence>